<proteinExistence type="predicted"/>
<comment type="caution">
    <text evidence="4">The sequence shown here is derived from an EMBL/GenBank/DDBJ whole genome shotgun (WGS) entry which is preliminary data.</text>
</comment>
<dbReference type="GO" id="GO:0003682">
    <property type="term" value="F:chromatin binding"/>
    <property type="evidence" value="ECO:0007669"/>
    <property type="project" value="TreeGrafter"/>
</dbReference>
<gene>
    <name evidence="4" type="ORF">WJX73_005870</name>
</gene>
<organism evidence="4 5">
    <name type="scientific">Symbiochloris irregularis</name>
    <dbReference type="NCBI Taxonomy" id="706552"/>
    <lineage>
        <taxon>Eukaryota</taxon>
        <taxon>Viridiplantae</taxon>
        <taxon>Chlorophyta</taxon>
        <taxon>core chlorophytes</taxon>
        <taxon>Trebouxiophyceae</taxon>
        <taxon>Trebouxiales</taxon>
        <taxon>Trebouxiaceae</taxon>
        <taxon>Symbiochloris</taxon>
    </lineage>
</organism>
<keyword evidence="2" id="KW-0539">Nucleus</keyword>
<dbReference type="PANTHER" id="PTHR13489:SF0">
    <property type="entry name" value="MINI-CHROMOSOME MAINTENANCE COMPLEX-BINDING PROTEIN"/>
    <property type="match status" value="1"/>
</dbReference>
<dbReference type="Pfam" id="PF09739">
    <property type="entry name" value="MCM_bind"/>
    <property type="match status" value="1"/>
</dbReference>
<dbReference type="Proteomes" id="UP001465755">
    <property type="component" value="Unassembled WGS sequence"/>
</dbReference>
<dbReference type="GO" id="GO:0005634">
    <property type="term" value="C:nucleus"/>
    <property type="evidence" value="ECO:0007669"/>
    <property type="project" value="UniProtKB-SubCell"/>
</dbReference>
<evidence type="ECO:0008006" key="6">
    <source>
        <dbReference type="Google" id="ProtNLM"/>
    </source>
</evidence>
<name>A0AAW1P193_9CHLO</name>
<evidence type="ECO:0000256" key="3">
    <source>
        <dbReference type="SAM" id="MobiDB-lite"/>
    </source>
</evidence>
<reference evidence="4 5" key="1">
    <citation type="journal article" date="2024" name="Nat. Commun.">
        <title>Phylogenomics reveals the evolutionary origins of lichenization in chlorophyte algae.</title>
        <authorList>
            <person name="Puginier C."/>
            <person name="Libourel C."/>
            <person name="Otte J."/>
            <person name="Skaloud P."/>
            <person name="Haon M."/>
            <person name="Grisel S."/>
            <person name="Petersen M."/>
            <person name="Berrin J.G."/>
            <person name="Delaux P.M."/>
            <person name="Dal Grande F."/>
            <person name="Keller J."/>
        </authorList>
    </citation>
    <scope>NUCLEOTIDE SEQUENCE [LARGE SCALE GENOMIC DNA]</scope>
    <source>
        <strain evidence="4 5">SAG 2036</strain>
    </source>
</reference>
<accession>A0AAW1P193</accession>
<dbReference type="PANTHER" id="PTHR13489">
    <property type="entry name" value="MINI-CHROMOSOME MAINTENANCE COMPLEX-BINDING PROTEIN"/>
    <property type="match status" value="1"/>
</dbReference>
<evidence type="ECO:0000256" key="2">
    <source>
        <dbReference type="ARBA" id="ARBA00023242"/>
    </source>
</evidence>
<comment type="subcellular location">
    <subcellularLocation>
        <location evidence="1">Nucleus</location>
    </subcellularLocation>
</comment>
<feature type="compositionally biased region" description="Low complexity" evidence="3">
    <location>
        <begin position="183"/>
        <end position="195"/>
    </location>
</feature>
<evidence type="ECO:0000313" key="4">
    <source>
        <dbReference type="EMBL" id="KAK9801980.1"/>
    </source>
</evidence>
<evidence type="ECO:0000313" key="5">
    <source>
        <dbReference type="Proteomes" id="UP001465755"/>
    </source>
</evidence>
<dbReference type="InterPro" id="IPR019140">
    <property type="entry name" value="MCM_complex-bd"/>
</dbReference>
<dbReference type="GO" id="GO:0006261">
    <property type="term" value="P:DNA-templated DNA replication"/>
    <property type="evidence" value="ECO:0007669"/>
    <property type="project" value="TreeGrafter"/>
</dbReference>
<keyword evidence="5" id="KW-1185">Reference proteome</keyword>
<evidence type="ECO:0000256" key="1">
    <source>
        <dbReference type="ARBA" id="ARBA00004123"/>
    </source>
</evidence>
<protein>
    <recommendedName>
        <fullName evidence="6">Mini-chromosome maintenance complex-binding protein</fullName>
    </recommendedName>
</protein>
<feature type="region of interest" description="Disordered" evidence="3">
    <location>
        <begin position="136"/>
        <end position="197"/>
    </location>
</feature>
<dbReference type="EMBL" id="JALJOQ010000073">
    <property type="protein sequence ID" value="KAK9801980.1"/>
    <property type="molecule type" value="Genomic_DNA"/>
</dbReference>
<dbReference type="AlphaFoldDB" id="A0AAW1P193"/>
<sequence>MQALQLVDALFEKALCPTTARSGDDWGVGDRIKELLQTQSQVPLLTPQSVDQVPTDGVCRYVGLVQDTLGPECYVGAYQQVDGKWRTTKYRDAAVDEGFHTRPHSLWDRKPVYCVRPTGQMSWLDAPDTAVLAEGVSRSNASGLQKRPRSEDMEGIETLVSSSNSEPSSTDANGTGSKHPRQQHAAPGAQPAAPATCPEAQEGDCLVYIYDVDDAYKVNDVIEVVGVLSRVPELAVHLEDDDSAMADIQGPSLPPTSKVPRLHALLVRKVSSADRAGPLLIKSDSELQCRALELRPQALKLLSHALGGDQLSAEYLLLQLLSRVHTREGDQALGALSVNLVQSSAGPAAAAGAGESDAGEGLSQVGQALQAALACLLPYSCTMAVGPDQLNSAKLVPKQSHTTKRLERGGLQMAEGTHLLLDESHMKPGRLNPNGINNLQALKHLLEAKVVDYDFEFYKLGMPADVVILILSRGKALLQHSVDVTLPLHATEAFGERSRLRGCWR</sequence>
<feature type="compositionally biased region" description="Polar residues" evidence="3">
    <location>
        <begin position="159"/>
        <end position="176"/>
    </location>
</feature>